<dbReference type="Proteomes" id="UP001059617">
    <property type="component" value="Chromosome"/>
</dbReference>
<feature type="region of interest" description="Disordered" evidence="2">
    <location>
        <begin position="82"/>
        <end position="163"/>
    </location>
</feature>
<sequence>MVAARTAAKGLSTVDLEQIRDTLAAGRKPKVVFTEAAGQIAGQLGQVVALTDPDLSDEWVVVRFGRDELPFSPTDLAIAPKAPAKKAPAVPAPREETPVPALSTAGATDTAAAPTGDAPAPAKDAPEVQAAAPKPDKAEKAEEKSDKPEAAEPAKPAAKSVPAKKAVAKAKAPAGLTVTLAYADGEWTVAANQGAKSLAKPYIIKASEALKMVGMLDVPGVHEAVEEIVAAARAEAETQAERLRAELAEIEARLAELREAE</sequence>
<gene>
    <name evidence="3" type="ORF">Dfulv_25220</name>
</gene>
<organism evidence="3 4">
    <name type="scientific">Dactylosporangium fulvum</name>
    <dbReference type="NCBI Taxonomy" id="53359"/>
    <lineage>
        <taxon>Bacteria</taxon>
        <taxon>Bacillati</taxon>
        <taxon>Actinomycetota</taxon>
        <taxon>Actinomycetes</taxon>
        <taxon>Micromonosporales</taxon>
        <taxon>Micromonosporaceae</taxon>
        <taxon>Dactylosporangium</taxon>
    </lineage>
</organism>
<feature type="compositionally biased region" description="Low complexity" evidence="2">
    <location>
        <begin position="153"/>
        <end position="163"/>
    </location>
</feature>
<feature type="compositionally biased region" description="Basic and acidic residues" evidence="2">
    <location>
        <begin position="134"/>
        <end position="152"/>
    </location>
</feature>
<proteinExistence type="predicted"/>
<accession>A0ABY5VLU8</accession>
<keyword evidence="4" id="KW-1185">Reference proteome</keyword>
<dbReference type="RefSeq" id="WP_259855652.1">
    <property type="nucleotide sequence ID" value="NZ_BAAAST010000129.1"/>
</dbReference>
<reference evidence="3" key="2">
    <citation type="submission" date="2022-09" db="EMBL/GenBank/DDBJ databases">
        <title>Biosynthetic gene clusters of Dactylosporangioum fulvum.</title>
        <authorList>
            <person name="Caradec T."/>
        </authorList>
    </citation>
    <scope>NUCLEOTIDE SEQUENCE</scope>
    <source>
        <strain evidence="3">NRRL B-16292</strain>
    </source>
</reference>
<name>A0ABY5VLU8_9ACTN</name>
<evidence type="ECO:0000256" key="1">
    <source>
        <dbReference type="SAM" id="Coils"/>
    </source>
</evidence>
<dbReference type="EMBL" id="CP073720">
    <property type="protein sequence ID" value="UWP78488.1"/>
    <property type="molecule type" value="Genomic_DNA"/>
</dbReference>
<feature type="coiled-coil region" evidence="1">
    <location>
        <begin position="226"/>
        <end position="260"/>
    </location>
</feature>
<evidence type="ECO:0000313" key="4">
    <source>
        <dbReference type="Proteomes" id="UP001059617"/>
    </source>
</evidence>
<evidence type="ECO:0000313" key="3">
    <source>
        <dbReference type="EMBL" id="UWP78488.1"/>
    </source>
</evidence>
<reference evidence="3" key="1">
    <citation type="submission" date="2021-04" db="EMBL/GenBank/DDBJ databases">
        <authorList>
            <person name="Hartkoorn R.C."/>
            <person name="Beaudoing E."/>
            <person name="Hot D."/>
        </authorList>
    </citation>
    <scope>NUCLEOTIDE SEQUENCE</scope>
    <source>
        <strain evidence="3">NRRL B-16292</strain>
    </source>
</reference>
<feature type="compositionally biased region" description="Low complexity" evidence="2">
    <location>
        <begin position="104"/>
        <end position="123"/>
    </location>
</feature>
<evidence type="ECO:0008006" key="5">
    <source>
        <dbReference type="Google" id="ProtNLM"/>
    </source>
</evidence>
<keyword evidence="1" id="KW-0175">Coiled coil</keyword>
<evidence type="ECO:0000256" key="2">
    <source>
        <dbReference type="SAM" id="MobiDB-lite"/>
    </source>
</evidence>
<protein>
    <recommendedName>
        <fullName evidence="5">Translation initiation factor</fullName>
    </recommendedName>
</protein>